<evidence type="ECO:0000256" key="4">
    <source>
        <dbReference type="SAM" id="MobiDB-lite"/>
    </source>
</evidence>
<name>A0A5B9QZ68_9BACT</name>
<feature type="domain" description="SD-repeat containing protein B" evidence="5">
    <location>
        <begin position="227"/>
        <end position="357"/>
    </location>
</feature>
<accession>A0A5B9QZ68</accession>
<comment type="subcellular location">
    <subcellularLocation>
        <location evidence="1">Secreted</location>
    </subcellularLocation>
</comment>
<dbReference type="Gene3D" id="2.60.40.10">
    <property type="entry name" value="Immunoglobulins"/>
    <property type="match status" value="1"/>
</dbReference>
<evidence type="ECO:0000313" key="8">
    <source>
        <dbReference type="Proteomes" id="UP000325286"/>
    </source>
</evidence>
<dbReference type="KEGG" id="rul:UC8_45050"/>
<keyword evidence="2" id="KW-0964">Secreted</keyword>
<dbReference type="InterPro" id="IPR033764">
    <property type="entry name" value="Sdr_B"/>
</dbReference>
<reference evidence="7 8" key="1">
    <citation type="submission" date="2019-08" db="EMBL/GenBank/DDBJ databases">
        <title>Deep-cultivation of Planctomycetes and their phenomic and genomic characterization uncovers novel biology.</title>
        <authorList>
            <person name="Wiegand S."/>
            <person name="Jogler M."/>
            <person name="Boedeker C."/>
            <person name="Pinto D."/>
            <person name="Vollmers J."/>
            <person name="Rivas-Marin E."/>
            <person name="Kohn T."/>
            <person name="Peeters S.H."/>
            <person name="Heuer A."/>
            <person name="Rast P."/>
            <person name="Oberbeckmann S."/>
            <person name="Bunk B."/>
            <person name="Jeske O."/>
            <person name="Meyerdierks A."/>
            <person name="Storesund J.E."/>
            <person name="Kallscheuer N."/>
            <person name="Luecker S."/>
            <person name="Lage O.M."/>
            <person name="Pohl T."/>
            <person name="Merkel B.J."/>
            <person name="Hornburger P."/>
            <person name="Mueller R.-W."/>
            <person name="Bruemmer F."/>
            <person name="Labrenz M."/>
            <person name="Spormann A.M."/>
            <person name="Op den Camp H."/>
            <person name="Overmann J."/>
            <person name="Amann R."/>
            <person name="Jetten M.S.M."/>
            <person name="Mascher T."/>
            <person name="Medema M.H."/>
            <person name="Devos D.P."/>
            <person name="Kaster A.-K."/>
            <person name="Ovreas L."/>
            <person name="Rohde M."/>
            <person name="Galperin M.Y."/>
            <person name="Jogler C."/>
        </authorList>
    </citation>
    <scope>NUCLEOTIDE SEQUENCE [LARGE SCALE GENOMIC DNA]</scope>
    <source>
        <strain evidence="7 8">UC8</strain>
    </source>
</reference>
<feature type="region of interest" description="Disordered" evidence="4">
    <location>
        <begin position="1455"/>
        <end position="1474"/>
    </location>
</feature>
<organism evidence="7 8">
    <name type="scientific">Roseimaritima ulvae</name>
    <dbReference type="NCBI Taxonomy" id="980254"/>
    <lineage>
        <taxon>Bacteria</taxon>
        <taxon>Pseudomonadati</taxon>
        <taxon>Planctomycetota</taxon>
        <taxon>Planctomycetia</taxon>
        <taxon>Pirellulales</taxon>
        <taxon>Pirellulaceae</taxon>
        <taxon>Roseimaritima</taxon>
    </lineage>
</organism>
<dbReference type="OrthoDB" id="6394945at2"/>
<evidence type="ECO:0000259" key="6">
    <source>
        <dbReference type="Pfam" id="PF24269"/>
    </source>
</evidence>
<dbReference type="Proteomes" id="UP000325286">
    <property type="component" value="Chromosome"/>
</dbReference>
<protein>
    <submittedName>
        <fullName evidence="7">Serine-aspartate repeat-containing protein D</fullName>
    </submittedName>
</protein>
<dbReference type="EMBL" id="CP042914">
    <property type="protein sequence ID" value="QEG42466.1"/>
    <property type="molecule type" value="Genomic_DNA"/>
</dbReference>
<evidence type="ECO:0000256" key="1">
    <source>
        <dbReference type="ARBA" id="ARBA00004613"/>
    </source>
</evidence>
<feature type="domain" description="DUF7467" evidence="6">
    <location>
        <begin position="672"/>
        <end position="795"/>
    </location>
</feature>
<keyword evidence="3" id="KW-0732">Signal</keyword>
<evidence type="ECO:0000259" key="5">
    <source>
        <dbReference type="Pfam" id="PF17210"/>
    </source>
</evidence>
<evidence type="ECO:0000313" key="7">
    <source>
        <dbReference type="EMBL" id="QEG42466.1"/>
    </source>
</evidence>
<dbReference type="Gene3D" id="2.120.10.30">
    <property type="entry name" value="TolB, C-terminal domain"/>
    <property type="match status" value="1"/>
</dbReference>
<dbReference type="SUPFAM" id="SSF63825">
    <property type="entry name" value="YWTD domain"/>
    <property type="match status" value="1"/>
</dbReference>
<sequence>MPTLKKLSKFGFGSSKRRSMKRRNRMAARSRRRIQLEALEDRRLLALLGVDFGYPSMFANSTGTINYDATTNALVADASPELFQESEFWFANFIDAPKDFSLQLEVDESGNLVGGVPGDDFVLSGVIDIDFDGTPDLSGTLLTGEVIGFGFLNSVGTTDTFDFRIEVTGGVLTVPGTYSSGGTRPAYFAGQDIGMRIDSEESSFNGSFNSNFSGKNKATFGPTDPLAELGNYVWVDTNQNGLQDDGNTGVNDVTVDLYIDVDGDGIAEPGGDDGAPVATTVTADLSGTPGYYLFPNLDPDDYFVVFDPSTLPTGFEFTTQGAGSDDAVDSDADTTTGIAEVTTLDAGESDLTWDAGIVSLPGPVIALEKFTRVDDNPIDIEKLVRVVSPAVEGDVCDVLNKPVSLTFEYVPSLDFNPLQPDGKAGVLVNHGLDADGDSYIVVAKNDDPDDFGEVFFQGDVSTNELFTASGAFGSNTYFFIFDSLGGTLLQEFHYHTSCSAPIVLGAQPLSATLVGYNDGTPQGNIAAPDFAAGVNDADADAPMGPEAHAGDTVVFTYVVTNPIPNTELTDIQVSDLVLAPDPGTAFAPDAVLAGGFNVGDSDQDNRLDAGEQWLYTSVAPISSATPTGQHVDKATVVGTNVNGGAVMDMDPAHFFVPSMPTASGDVCDVLGKPLALTFQYSPGTVVSTDQDSGKATVFFDSGAVDDDGASFVIVTDKSNASDALSGEGKRYFEGSVAVNAEFTANEDLDDFGSTTYIHFFDDASGGLLQSVVYHTSCSQPIQLGDVVGNATLVGYQGEDGSAVLPPPPVAPPPVDLGGVMLSTDQPFNPANIGVDADVATGPIAQLGQRVTFTYQVTNPGNVPLTVLSLFDDNETAPLPGSGADDFEPAAVLKPNGFNFGDDNNDGWLDPGEVWYYQAMTLATTPGQHTNIGKVSAEDAAQTMVMADDPSNHLVNPIEFEKYVFVQTELPEQGDVCDVYGKAVALTFEYVPGVATNTEQDSAKAAVLFDSGMVDDDGVSHVIVTDESDASSALGGDGKRFFEGEVAFGELFEADESVDDFGSTTYVHFFDDATGGLLQTIVYHTSCSQPIRLGDVIGNATVVEYDGEDGSVSLNPSGGLGDRADSPTGPYVVLNDNVVFNFEISNTSAGAAAIELTDVVVMDDGVVITDYVDKGNGDDILDPGETWILTATQTAAVAGQQMNLGELTAQTPDGVELAAEDPAYYFVERLKFHVVDEVADADFRYTKSGQGGGLSSGLDSDNSQPRGAVTSATGDTLWVVDKDKQVYVYDGAGNFQGEWKAKGISDKVQGIGSDGQDVWIVDDGKDRVYFYAGGASNAFDQEHDYTSQFDLANDNDKPRGLTTDGTYVWVVNDGKDGDNQVFKYTVTGTFVSSWTLDAANEKPRGLTIDPTGSSGDTIWVVDETGYVFTYADGASDAGGGLAGTFALAAGNTKPQGIADPDPNYRSTSGNRPVIGASTVRPLGRRAIAPLESLPGTPADAIFAVLSDLDEDDPMESVSVIERQQPLAQELLREPGVEAVDELFALQGNEDSAVDIKTELLLLQENEQSIDR</sequence>
<keyword evidence="8" id="KW-1185">Reference proteome</keyword>
<evidence type="ECO:0000256" key="2">
    <source>
        <dbReference type="ARBA" id="ARBA00022525"/>
    </source>
</evidence>
<dbReference type="GO" id="GO:0005576">
    <property type="term" value="C:extracellular region"/>
    <property type="evidence" value="ECO:0007669"/>
    <property type="project" value="UniProtKB-SubCell"/>
</dbReference>
<dbReference type="InterPro" id="IPR055890">
    <property type="entry name" value="DUF7467"/>
</dbReference>
<dbReference type="SUPFAM" id="SSF117074">
    <property type="entry name" value="Hypothetical protein PA1324"/>
    <property type="match status" value="1"/>
</dbReference>
<dbReference type="InterPro" id="IPR011042">
    <property type="entry name" value="6-blade_b-propeller_TolB-like"/>
</dbReference>
<feature type="region of interest" description="Disordered" evidence="4">
    <location>
        <begin position="1248"/>
        <end position="1269"/>
    </location>
</feature>
<evidence type="ECO:0000256" key="3">
    <source>
        <dbReference type="ARBA" id="ARBA00022729"/>
    </source>
</evidence>
<dbReference type="Pfam" id="PF17210">
    <property type="entry name" value="SdrD_B"/>
    <property type="match status" value="1"/>
</dbReference>
<feature type="domain" description="DUF7467" evidence="6">
    <location>
        <begin position="401"/>
        <end position="516"/>
    </location>
</feature>
<dbReference type="Pfam" id="PF24269">
    <property type="entry name" value="DUF7467"/>
    <property type="match status" value="3"/>
</dbReference>
<feature type="domain" description="DUF7467" evidence="6">
    <location>
        <begin position="981"/>
        <end position="1104"/>
    </location>
</feature>
<gene>
    <name evidence="7" type="primary">sdrD_5</name>
    <name evidence="7" type="ORF">UC8_45050</name>
</gene>
<dbReference type="InterPro" id="IPR013783">
    <property type="entry name" value="Ig-like_fold"/>
</dbReference>
<proteinExistence type="predicted"/>